<gene>
    <name evidence="1" type="ORF">ACETRX_22895</name>
</gene>
<accession>A0ABV6ZK09</accession>
<name>A0ABV6ZK09_9HYPH</name>
<comment type="caution">
    <text evidence="1">The sequence shown here is derived from an EMBL/GenBank/DDBJ whole genome shotgun (WGS) entry which is preliminary data.</text>
</comment>
<sequence>MNPTFGVVFIPDNNETQPPSPAEMSVIGLVLPSDGASATLFPLDKPVNFNSKDATYLAGLGTGELADEVSLINNQLKGISARIIAVRVAKGATDTETVANIVGTEAAGTGMYALLRAGQLLGLIPRSLGFGRYTGIFSRDAGGEALANPILAALPAVLEALFGTAKVMGPGTTRQDALDLRETINSDRIEFIDQTLLVAKGTQTIEVSSSGAALGIQVQLDHLTEGVPVRSVANNPVQGILGLKRYDGFSLTDGATDAQQMLAKQVGVVVRGQQGVETAIADSGFSIVSFAGCGTDELWRFISAKRTRDWLHLTLLKSIRKRLASKISVAGIQAVENDMMAVLQWAKHRGYILGGKVGFERDKNEPANLRKGAFRFWFSAEEQPDLILVVVDSRRDASALDGMLDTLLTQSTTLIAA</sequence>
<reference evidence="1 2" key="1">
    <citation type="submission" date="2024-09" db="EMBL/GenBank/DDBJ databases">
        <title>Description of Labrys sedimenti sp. nov., isolated from a diclofenac-degrading enrichment culture, and genome-based reclassification of Labrys portucalensis as a later heterotypic synonym of Labrys neptuniae.</title>
        <authorList>
            <person name="Tancsics A."/>
            <person name="Csepanyi A."/>
        </authorList>
    </citation>
    <scope>NUCLEOTIDE SEQUENCE [LARGE SCALE GENOMIC DNA]</scope>
    <source>
        <strain evidence="1 2">LMG 23412</strain>
    </source>
</reference>
<dbReference type="EMBL" id="JBHGPK010000011">
    <property type="protein sequence ID" value="MFC2252502.1"/>
    <property type="molecule type" value="Genomic_DNA"/>
</dbReference>
<evidence type="ECO:0000313" key="2">
    <source>
        <dbReference type="Proteomes" id="UP001595190"/>
    </source>
</evidence>
<proteinExistence type="predicted"/>
<organism evidence="1 2">
    <name type="scientific">Labrys neptuniae</name>
    <dbReference type="NCBI Taxonomy" id="376174"/>
    <lineage>
        <taxon>Bacteria</taxon>
        <taxon>Pseudomonadati</taxon>
        <taxon>Pseudomonadota</taxon>
        <taxon>Alphaproteobacteria</taxon>
        <taxon>Hyphomicrobiales</taxon>
        <taxon>Xanthobacteraceae</taxon>
        <taxon>Labrys</taxon>
    </lineage>
</organism>
<dbReference type="Proteomes" id="UP001595190">
    <property type="component" value="Unassembled WGS sequence"/>
</dbReference>
<evidence type="ECO:0000313" key="1">
    <source>
        <dbReference type="EMBL" id="MFC2252502.1"/>
    </source>
</evidence>
<protein>
    <submittedName>
        <fullName evidence="1">Phage tail protein</fullName>
    </submittedName>
</protein>
<dbReference type="RefSeq" id="WP_394313114.1">
    <property type="nucleotide sequence ID" value="NZ_JBHGPK010000011.1"/>
</dbReference>